<dbReference type="AlphaFoldDB" id="A0AA36DS86"/>
<gene>
    <name evidence="1" type="ORF">CYNAS_LOCUS3746</name>
</gene>
<reference evidence="1" key="1">
    <citation type="submission" date="2023-07" db="EMBL/GenBank/DDBJ databases">
        <authorList>
            <consortium name="CYATHOMIX"/>
        </authorList>
    </citation>
    <scope>NUCLEOTIDE SEQUENCE</scope>
    <source>
        <strain evidence="1">N/A</strain>
    </source>
</reference>
<evidence type="ECO:0000313" key="2">
    <source>
        <dbReference type="Proteomes" id="UP001176961"/>
    </source>
</evidence>
<organism evidence="1 2">
    <name type="scientific">Cylicocyclus nassatus</name>
    <name type="common">Nematode worm</name>
    <dbReference type="NCBI Taxonomy" id="53992"/>
    <lineage>
        <taxon>Eukaryota</taxon>
        <taxon>Metazoa</taxon>
        <taxon>Ecdysozoa</taxon>
        <taxon>Nematoda</taxon>
        <taxon>Chromadorea</taxon>
        <taxon>Rhabditida</taxon>
        <taxon>Rhabditina</taxon>
        <taxon>Rhabditomorpha</taxon>
        <taxon>Strongyloidea</taxon>
        <taxon>Strongylidae</taxon>
        <taxon>Cylicocyclus</taxon>
    </lineage>
</organism>
<proteinExistence type="predicted"/>
<evidence type="ECO:0000313" key="1">
    <source>
        <dbReference type="EMBL" id="CAJ0591763.1"/>
    </source>
</evidence>
<dbReference type="Proteomes" id="UP001176961">
    <property type="component" value="Unassembled WGS sequence"/>
</dbReference>
<protein>
    <submittedName>
        <fullName evidence="1">Uncharacterized protein</fullName>
    </submittedName>
</protein>
<accession>A0AA36DS86</accession>
<name>A0AA36DS86_CYLNA</name>
<comment type="caution">
    <text evidence="1">The sequence shown here is derived from an EMBL/GenBank/DDBJ whole genome shotgun (WGS) entry which is preliminary data.</text>
</comment>
<sequence>MFIHLFAVLPIVEVLPVKDEVKDHCKGGIEKKELQKLGLPGYGWKIKALSSINRHFEGIDIKYCPQAEGLAKRCLKYDIDDPTVNRELCRPFSYTPSKHSGTPVKRKDIAFLLGPEYDKYCYDPLIYRRNRLMYHVPGTVFTKVMYIPASSRTKSAQLES</sequence>
<keyword evidence="2" id="KW-1185">Reference proteome</keyword>
<dbReference type="EMBL" id="CATQJL010000001">
    <property type="protein sequence ID" value="CAJ0591763.1"/>
    <property type="molecule type" value="Genomic_DNA"/>
</dbReference>